<reference evidence="2" key="1">
    <citation type="submission" date="2018-02" db="EMBL/GenBank/DDBJ databases">
        <authorList>
            <person name="Hausmann B."/>
        </authorList>
    </citation>
    <scope>NUCLEOTIDE SEQUENCE [LARGE SCALE GENOMIC DNA]</scope>
    <source>
        <strain evidence="2">Peat soil MAG SbF1</strain>
    </source>
</reference>
<dbReference type="EMBL" id="OMOF01000872">
    <property type="protein sequence ID" value="SPF56174.1"/>
    <property type="molecule type" value="Genomic_DNA"/>
</dbReference>
<dbReference type="Proteomes" id="UP000238916">
    <property type="component" value="Unassembled WGS sequence"/>
</dbReference>
<sequence length="104" mass="11865">MASLLKIFKVSRAYVLLKNIKLSTIIHHWSCAMDNANFNIFTKIVTKLGKSLMHELLLNYYIGSIYFRQFSENSTTVNADIIVTKKPTKKGHPSINSNTIPYNT</sequence>
<gene>
    <name evidence="1" type="ORF">SBF1_8840003</name>
</gene>
<organism evidence="1 2">
    <name type="scientific">Candidatus Desulfosporosinus infrequens</name>
    <dbReference type="NCBI Taxonomy" id="2043169"/>
    <lineage>
        <taxon>Bacteria</taxon>
        <taxon>Bacillati</taxon>
        <taxon>Bacillota</taxon>
        <taxon>Clostridia</taxon>
        <taxon>Eubacteriales</taxon>
        <taxon>Desulfitobacteriaceae</taxon>
        <taxon>Desulfosporosinus</taxon>
    </lineage>
</organism>
<name>A0A2U3LWG8_9FIRM</name>
<dbReference type="AlphaFoldDB" id="A0A2U3LWG8"/>
<accession>A0A2U3LWG8</accession>
<protein>
    <submittedName>
        <fullName evidence="1">Uncharacterized protein</fullName>
    </submittedName>
</protein>
<proteinExistence type="predicted"/>
<evidence type="ECO:0000313" key="2">
    <source>
        <dbReference type="Proteomes" id="UP000238916"/>
    </source>
</evidence>
<evidence type="ECO:0000313" key="1">
    <source>
        <dbReference type="EMBL" id="SPF56174.1"/>
    </source>
</evidence>